<dbReference type="GO" id="GO:0003735">
    <property type="term" value="F:structural constituent of ribosome"/>
    <property type="evidence" value="ECO:0007669"/>
    <property type="project" value="InterPro"/>
</dbReference>
<dbReference type="InterPro" id="IPR028909">
    <property type="entry name" value="bL21-like"/>
</dbReference>
<proteinExistence type="inferred from homology"/>
<dbReference type="GO" id="GO:1990904">
    <property type="term" value="C:ribonucleoprotein complex"/>
    <property type="evidence" value="ECO:0007669"/>
    <property type="project" value="UniProtKB-KW"/>
</dbReference>
<dbReference type="EMBL" id="CP003096">
    <property type="protein sequence ID" value="AER66738.1"/>
    <property type="molecule type" value="Genomic_DNA"/>
</dbReference>
<comment type="subunit">
    <text evidence="4">Part of the 50S ribosomal subunit. Contacts protein L20.</text>
</comment>
<evidence type="ECO:0000256" key="4">
    <source>
        <dbReference type="HAMAP-Rule" id="MF_01363"/>
    </source>
</evidence>
<evidence type="ECO:0000313" key="6">
    <source>
        <dbReference type="EMBL" id="AER66738.1"/>
    </source>
</evidence>
<comment type="function">
    <text evidence="4 5">This protein binds to 23S rRNA in the presence of protein L20.</text>
</comment>
<dbReference type="Proteomes" id="UP000005868">
    <property type="component" value="Chromosome"/>
</dbReference>
<dbReference type="STRING" id="580340.Tlie_1005"/>
<evidence type="ECO:0000256" key="1">
    <source>
        <dbReference type="ARBA" id="ARBA00008563"/>
    </source>
</evidence>
<dbReference type="GO" id="GO:0006412">
    <property type="term" value="P:translation"/>
    <property type="evidence" value="ECO:0007669"/>
    <property type="project" value="UniProtKB-UniRule"/>
</dbReference>
<evidence type="ECO:0000256" key="3">
    <source>
        <dbReference type="ARBA" id="ARBA00023274"/>
    </source>
</evidence>
<reference evidence="6 7" key="2">
    <citation type="journal article" date="2012" name="Stand. Genomic Sci.">
        <title>Genome sequence of the moderately thermophilic, amino-acid-degrading and sulfur-reducing bacterium Thermovirga lienii type strain (Cas60314(T)).</title>
        <authorList>
            <person name="Goker M."/>
            <person name="Saunders E."/>
            <person name="Lapidus A."/>
            <person name="Nolan M."/>
            <person name="Lucas S."/>
            <person name="Hammon N."/>
            <person name="Deshpande S."/>
            <person name="Cheng J.F."/>
            <person name="Han C."/>
            <person name="Tapia R."/>
            <person name="Goodwin L.A."/>
            <person name="Pitluck S."/>
            <person name="Liolios K."/>
            <person name="Mavromatis K."/>
            <person name="Pagani I."/>
            <person name="Ivanova N."/>
            <person name="Mikhailova N."/>
            <person name="Pati A."/>
            <person name="Chen A."/>
            <person name="Palaniappan K."/>
            <person name="Land M."/>
            <person name="Chang Y.J."/>
            <person name="Jeffries C.D."/>
            <person name="Brambilla E.M."/>
            <person name="Rohde M."/>
            <person name="Spring S."/>
            <person name="Detter J.C."/>
            <person name="Woyke T."/>
            <person name="Bristow J."/>
            <person name="Eisen J.A."/>
            <person name="Markowitz V."/>
            <person name="Hugenholtz P."/>
            <person name="Kyrpides N.C."/>
            <person name="Klenk H.P."/>
        </authorList>
    </citation>
    <scope>NUCLEOTIDE SEQUENCE [LARGE SCALE GENOMIC DNA]</scope>
    <source>
        <strain evidence="7">ATCC BAA-1197 / DSM 17291 / Cas60314</strain>
    </source>
</reference>
<dbReference type="GO" id="GO:0019843">
    <property type="term" value="F:rRNA binding"/>
    <property type="evidence" value="ECO:0007669"/>
    <property type="project" value="UniProtKB-UniRule"/>
</dbReference>
<protein>
    <recommendedName>
        <fullName evidence="4">Large ribosomal subunit protein bL21</fullName>
    </recommendedName>
</protein>
<dbReference type="GO" id="GO:0005737">
    <property type="term" value="C:cytoplasm"/>
    <property type="evidence" value="ECO:0007669"/>
    <property type="project" value="UniProtKB-ARBA"/>
</dbReference>
<dbReference type="NCBIfam" id="TIGR00061">
    <property type="entry name" value="L21"/>
    <property type="match status" value="1"/>
</dbReference>
<name>G7VA38_THELD</name>
<dbReference type="eggNOG" id="COG0261">
    <property type="taxonomic scope" value="Bacteria"/>
</dbReference>
<dbReference type="AlphaFoldDB" id="G7VA38"/>
<keyword evidence="4 5" id="KW-0694">RNA-binding</keyword>
<keyword evidence="4 5" id="KW-0699">rRNA-binding</keyword>
<keyword evidence="2 4" id="KW-0689">Ribosomal protein</keyword>
<gene>
    <name evidence="4" type="primary">rplU</name>
    <name evidence="6" type="ordered locus">Tlie_1005</name>
</gene>
<evidence type="ECO:0000313" key="7">
    <source>
        <dbReference type="Proteomes" id="UP000005868"/>
    </source>
</evidence>
<dbReference type="GO" id="GO:0005840">
    <property type="term" value="C:ribosome"/>
    <property type="evidence" value="ECO:0007669"/>
    <property type="project" value="UniProtKB-KW"/>
</dbReference>
<dbReference type="OrthoDB" id="9813334at2"/>
<dbReference type="InterPro" id="IPR036164">
    <property type="entry name" value="bL21-like_sf"/>
</dbReference>
<keyword evidence="3 4" id="KW-0687">Ribonucleoprotein</keyword>
<evidence type="ECO:0000256" key="2">
    <source>
        <dbReference type="ARBA" id="ARBA00022980"/>
    </source>
</evidence>
<sequence length="104" mass="11763">MYAIVETGGKQYKVAPGDIIKVEKIEGEIGQMVELEKVLVVAQDTGVNIGNPYVENAKVKAVIEEQGKGEKIIVFKYKNKRKQSRRKYGHRQLFTALRIESVEL</sequence>
<dbReference type="Pfam" id="PF00829">
    <property type="entry name" value="Ribosomal_L21p"/>
    <property type="match status" value="1"/>
</dbReference>
<dbReference type="PANTHER" id="PTHR21349:SF0">
    <property type="entry name" value="LARGE RIBOSOMAL SUBUNIT PROTEIN BL21M"/>
    <property type="match status" value="1"/>
</dbReference>
<reference evidence="7" key="1">
    <citation type="submission" date="2011-10" db="EMBL/GenBank/DDBJ databases">
        <title>The complete genome of chromosome of Thermovirga lienii DSM 17291.</title>
        <authorList>
            <consortium name="US DOE Joint Genome Institute (JGI-PGF)"/>
            <person name="Lucas S."/>
            <person name="Copeland A."/>
            <person name="Lapidus A."/>
            <person name="Glavina del Rio T."/>
            <person name="Dalin E."/>
            <person name="Tice H."/>
            <person name="Bruce D."/>
            <person name="Goodwin L."/>
            <person name="Pitluck S."/>
            <person name="Peters L."/>
            <person name="Mikhailova N."/>
            <person name="Saunders E."/>
            <person name="Kyrpides N."/>
            <person name="Mavromatis K."/>
            <person name="Ivanova N."/>
            <person name="Last F.I."/>
            <person name="Brettin T."/>
            <person name="Detter J.C."/>
            <person name="Han C."/>
            <person name="Larimer F."/>
            <person name="Land M."/>
            <person name="Hauser L."/>
            <person name="Markowitz V."/>
            <person name="Cheng J.-F."/>
            <person name="Hugenholtz P."/>
            <person name="Woyke T."/>
            <person name="Wu D."/>
            <person name="Spring S."/>
            <person name="Schroeder M."/>
            <person name="Brambilla E.-M."/>
            <person name="Klenk H.-P."/>
            <person name="Eisen J.A."/>
        </authorList>
    </citation>
    <scope>NUCLEOTIDE SEQUENCE [LARGE SCALE GENOMIC DNA]</scope>
    <source>
        <strain evidence="7">ATCC BAA-1197 / DSM 17291 / Cas60314</strain>
    </source>
</reference>
<dbReference type="InterPro" id="IPR001787">
    <property type="entry name" value="Ribosomal_bL21"/>
</dbReference>
<keyword evidence="7" id="KW-1185">Reference proteome</keyword>
<dbReference type="PANTHER" id="PTHR21349">
    <property type="entry name" value="50S RIBOSOMAL PROTEIN L21"/>
    <property type="match status" value="1"/>
</dbReference>
<organism evidence="6 7">
    <name type="scientific">Thermovirga lienii (strain ATCC BAA-1197 / DSM 17291 / Cas60314)</name>
    <dbReference type="NCBI Taxonomy" id="580340"/>
    <lineage>
        <taxon>Bacteria</taxon>
        <taxon>Thermotogati</taxon>
        <taxon>Synergistota</taxon>
        <taxon>Synergistia</taxon>
        <taxon>Synergistales</taxon>
        <taxon>Thermovirgaceae</taxon>
        <taxon>Thermovirga</taxon>
    </lineage>
</organism>
<comment type="similarity">
    <text evidence="1 4 5">Belongs to the bacterial ribosomal protein bL21 family.</text>
</comment>
<dbReference type="HOGENOM" id="CLU_061463_3_2_0"/>
<evidence type="ECO:0000256" key="5">
    <source>
        <dbReference type="RuleBase" id="RU000562"/>
    </source>
</evidence>
<accession>G7VA38</accession>
<dbReference type="HAMAP" id="MF_01363">
    <property type="entry name" value="Ribosomal_bL21"/>
    <property type="match status" value="1"/>
</dbReference>
<dbReference type="SUPFAM" id="SSF141091">
    <property type="entry name" value="L21p-like"/>
    <property type="match status" value="1"/>
</dbReference>
<dbReference type="KEGG" id="tli:Tlie_1005"/>